<feature type="domain" description="HTH cro/C1-type" evidence="4">
    <location>
        <begin position="12"/>
        <end position="66"/>
    </location>
</feature>
<proteinExistence type="predicted"/>
<dbReference type="RefSeq" id="WP_377151262.1">
    <property type="nucleotide sequence ID" value="NZ_JBHSAF010000005.1"/>
</dbReference>
<keyword evidence="6" id="KW-1185">Reference proteome</keyword>
<keyword evidence="1" id="KW-0805">Transcription regulation</keyword>
<dbReference type="PANTHER" id="PTHR46797">
    <property type="entry name" value="HTH-TYPE TRANSCRIPTIONAL REGULATOR"/>
    <property type="match status" value="1"/>
</dbReference>
<dbReference type="InterPro" id="IPR014710">
    <property type="entry name" value="RmlC-like_jellyroll"/>
</dbReference>
<sequence length="198" mass="22230">MDELNRLLGIRLKALRQQRGWSLDRTAQQCQVSKAMLGQIERGESSPTVVTLWRIASGFGVSFSELLADQEPGATDWNVWWRGPISPASTLGDGIQVTTLLPYEAALGYELLLVELPVGCCYFSVAHEEGAIEQILPLSGQMSLWYDEAWHSLLPSQALRFAADRAHGYRNDDTQIVRFHNLIFYPRRSRANPLLAES</sequence>
<comment type="caution">
    <text evidence="5">The sequence shown here is derived from an EMBL/GenBank/DDBJ whole genome shotgun (WGS) entry which is preliminary data.</text>
</comment>
<dbReference type="SMART" id="SM00530">
    <property type="entry name" value="HTH_XRE"/>
    <property type="match status" value="1"/>
</dbReference>
<evidence type="ECO:0000259" key="4">
    <source>
        <dbReference type="PROSITE" id="PS50943"/>
    </source>
</evidence>
<evidence type="ECO:0000313" key="6">
    <source>
        <dbReference type="Proteomes" id="UP001595692"/>
    </source>
</evidence>
<evidence type="ECO:0000256" key="3">
    <source>
        <dbReference type="ARBA" id="ARBA00023163"/>
    </source>
</evidence>
<dbReference type="EMBL" id="JBHSAF010000005">
    <property type="protein sequence ID" value="MFC3913032.1"/>
    <property type="molecule type" value="Genomic_DNA"/>
</dbReference>
<dbReference type="SUPFAM" id="SSF51182">
    <property type="entry name" value="RmlC-like cupins"/>
    <property type="match status" value="1"/>
</dbReference>
<dbReference type="SUPFAM" id="SSF47413">
    <property type="entry name" value="lambda repressor-like DNA-binding domains"/>
    <property type="match status" value="1"/>
</dbReference>
<dbReference type="PROSITE" id="PS50943">
    <property type="entry name" value="HTH_CROC1"/>
    <property type="match status" value="1"/>
</dbReference>
<dbReference type="Proteomes" id="UP001595692">
    <property type="component" value="Unassembled WGS sequence"/>
</dbReference>
<gene>
    <name evidence="5" type="ORF">ACFOSS_06070</name>
</gene>
<dbReference type="CDD" id="cd02209">
    <property type="entry name" value="cupin_XRE_C"/>
    <property type="match status" value="1"/>
</dbReference>
<evidence type="ECO:0000256" key="2">
    <source>
        <dbReference type="ARBA" id="ARBA00023125"/>
    </source>
</evidence>
<dbReference type="Pfam" id="PF01381">
    <property type="entry name" value="HTH_3"/>
    <property type="match status" value="1"/>
</dbReference>
<keyword evidence="3" id="KW-0804">Transcription</keyword>
<protein>
    <submittedName>
        <fullName evidence="5">Helix-turn-helix domain-containing protein</fullName>
    </submittedName>
</protein>
<dbReference type="CDD" id="cd00093">
    <property type="entry name" value="HTH_XRE"/>
    <property type="match status" value="1"/>
</dbReference>
<organism evidence="5 6">
    <name type="scientific">Pseudaeromonas sharmana</name>
    <dbReference type="NCBI Taxonomy" id="328412"/>
    <lineage>
        <taxon>Bacteria</taxon>
        <taxon>Pseudomonadati</taxon>
        <taxon>Pseudomonadota</taxon>
        <taxon>Gammaproteobacteria</taxon>
        <taxon>Aeromonadales</taxon>
        <taxon>Aeromonadaceae</taxon>
        <taxon>Pseudaeromonas</taxon>
    </lineage>
</organism>
<dbReference type="PANTHER" id="PTHR46797:SF23">
    <property type="entry name" value="HTH-TYPE TRANSCRIPTIONAL REGULATOR SUTR"/>
    <property type="match status" value="1"/>
</dbReference>
<dbReference type="InterPro" id="IPR001387">
    <property type="entry name" value="Cro/C1-type_HTH"/>
</dbReference>
<evidence type="ECO:0000256" key="1">
    <source>
        <dbReference type="ARBA" id="ARBA00023015"/>
    </source>
</evidence>
<dbReference type="InterPro" id="IPR011051">
    <property type="entry name" value="RmlC_Cupin_sf"/>
</dbReference>
<reference evidence="6" key="1">
    <citation type="journal article" date="2019" name="Int. J. Syst. Evol. Microbiol.">
        <title>The Global Catalogue of Microorganisms (GCM) 10K type strain sequencing project: providing services to taxonomists for standard genome sequencing and annotation.</title>
        <authorList>
            <consortium name="The Broad Institute Genomics Platform"/>
            <consortium name="The Broad Institute Genome Sequencing Center for Infectious Disease"/>
            <person name="Wu L."/>
            <person name="Ma J."/>
        </authorList>
    </citation>
    <scope>NUCLEOTIDE SEQUENCE [LARGE SCALE GENOMIC DNA]</scope>
    <source>
        <strain evidence="6">CCUG 54939</strain>
    </source>
</reference>
<evidence type="ECO:0000313" key="5">
    <source>
        <dbReference type="EMBL" id="MFC3913032.1"/>
    </source>
</evidence>
<dbReference type="Gene3D" id="2.60.120.10">
    <property type="entry name" value="Jelly Rolls"/>
    <property type="match status" value="1"/>
</dbReference>
<accession>A0ABV8CLF7</accession>
<dbReference type="InterPro" id="IPR050807">
    <property type="entry name" value="TransReg_Diox_bact_type"/>
</dbReference>
<keyword evidence="2" id="KW-0238">DNA-binding</keyword>
<dbReference type="InterPro" id="IPR010982">
    <property type="entry name" value="Lambda_DNA-bd_dom_sf"/>
</dbReference>
<dbReference type="Gene3D" id="1.10.260.40">
    <property type="entry name" value="lambda repressor-like DNA-binding domains"/>
    <property type="match status" value="1"/>
</dbReference>
<name>A0ABV8CLF7_9GAMM</name>